<reference evidence="2" key="1">
    <citation type="journal article" date="2022" name="New Phytol.">
        <title>Phylogenomic structure and speciation in an emerging model: the Sphagnum magellanicum complex (Bryophyta).</title>
        <authorList>
            <person name="Shaw A.J."/>
            <person name="Piatkowski B."/>
            <person name="Duffy A.M."/>
            <person name="Aguero B."/>
            <person name="Imwattana K."/>
            <person name="Nieto-Lugilde M."/>
            <person name="Healey A."/>
            <person name="Weston D.J."/>
            <person name="Patel M.N."/>
            <person name="Schmutz J."/>
            <person name="Grimwood J."/>
            <person name="Yavitt J.B."/>
            <person name="Hassel K."/>
            <person name="Stenoien H.K."/>
            <person name="Flatberg K.I."/>
            <person name="Bickford C.P."/>
            <person name="Hicks K.A."/>
        </authorList>
    </citation>
    <scope>NUCLEOTIDE SEQUENCE [LARGE SCALE GENOMIC DNA]</scope>
</reference>
<evidence type="ECO:0000313" key="1">
    <source>
        <dbReference type="EMBL" id="KAH9557453.1"/>
    </source>
</evidence>
<sequence length="808" mass="90563">MDPEQTFLRVHARLSGVLARLLTPKFRSGLEYFCLCIALFLLALLVVMHVNFVAQPGCAELFSSPEVAGAELLQIKIVGSWNHFTEDALGRSILMQESSKPQRGNGAPEEVKMNGRHHIVESKEEGPSLPGANTWSSFLGVISQQSQAGKASGMSNTVMDNACELEEAGAERGYKPVRLMGNEGYGPEVTSRSLSWSGRGSIGTALLHHLTRWSNYVALCLKRAEQSLRNSWKIWRIAGWQPFTVAPNGDRWSVAWSKLDNVDDNLGKLSDPTYLYSVEKAYLLMTEGAKFHHGVHTVNISISAQNACFGSWWQQLLIDNIVGYDTILMNSLLNASGRGIYQGPPILHGYLYNFQTKDLYNLNYLQEFGVFHHRSEGDENTLNLPAQNLHVLLLMVGEYVVFKCGVLITSLFVFFTTTMSVSFTLRETQARMLNFTVQLQHHARHHLPTYRLIFLHVVESLVFVPIMIGILFFLFEFFDDQLLAFMVLTLVWLCELFTMISVRTSLSMQYFPRFFFLYFMVFHIYFFSYTYGFSYLALLTTAAFMQHLILYFWNHFEIPALQTFLQERAVLQHQQLHITSSAILTSTVHMTQATNLNGTARALARTDDQSSGIYDAQMGIGFLDTQTPSGSRGLNNLSNSSIESSSPLVPGVTMESPDLHTSRAQFDARIRNWINNVIHETGSSDRSTEMDAVDARSQREREHDSGRGTASRFRLTGSEEVTSPSAVLHSSFMAFGSVVPWMLGSPSLFLSLFRETGNPITRVESSFNPELGNPGSTSSTTQQGIISTSEERLRQQVTGNISGESQNC</sequence>
<organism evidence="1 2">
    <name type="scientific">Sphagnum magellanicum</name>
    <dbReference type="NCBI Taxonomy" id="128215"/>
    <lineage>
        <taxon>Eukaryota</taxon>
        <taxon>Viridiplantae</taxon>
        <taxon>Streptophyta</taxon>
        <taxon>Embryophyta</taxon>
        <taxon>Bryophyta</taxon>
        <taxon>Sphagnophytina</taxon>
        <taxon>Sphagnopsida</taxon>
        <taxon>Sphagnales</taxon>
        <taxon>Sphagnaceae</taxon>
        <taxon>Sphagnum</taxon>
    </lineage>
</organism>
<evidence type="ECO:0000313" key="2">
    <source>
        <dbReference type="Proteomes" id="UP000828922"/>
    </source>
</evidence>
<dbReference type="EMBL" id="CM038913">
    <property type="protein sequence ID" value="KAH9557453.1"/>
    <property type="molecule type" value="Genomic_DNA"/>
</dbReference>
<proteinExistence type="predicted"/>
<keyword evidence="2" id="KW-1185">Reference proteome</keyword>
<name>A0ACB8HMN4_9BRYO</name>
<comment type="caution">
    <text evidence="1">The sequence shown here is derived from an EMBL/GenBank/DDBJ whole genome shotgun (WGS) entry which is preliminary data.</text>
</comment>
<dbReference type="Proteomes" id="UP000828922">
    <property type="component" value="Linkage Group LG07"/>
</dbReference>
<gene>
    <name evidence="1" type="ORF">CY35_07G085000</name>
</gene>
<protein>
    <submittedName>
        <fullName evidence="1">Uncharacterized protein</fullName>
    </submittedName>
</protein>
<accession>A0ACB8HMN4</accession>